<evidence type="ECO:0000256" key="2">
    <source>
        <dbReference type="ARBA" id="ARBA00009679"/>
    </source>
</evidence>
<proteinExistence type="inferred from homology"/>
<dbReference type="InterPro" id="IPR040184">
    <property type="entry name" value="Mcm10"/>
</dbReference>
<dbReference type="EMBL" id="FN649742">
    <property type="protein sequence ID" value="CBN77237.1"/>
    <property type="molecule type" value="Genomic_DNA"/>
</dbReference>
<dbReference type="eggNOG" id="KOG3056">
    <property type="taxonomic scope" value="Eukaryota"/>
</dbReference>
<organism evidence="11 12">
    <name type="scientific">Ectocarpus siliculosus</name>
    <name type="common">Brown alga</name>
    <name type="synonym">Conferva siliculosa</name>
    <dbReference type="NCBI Taxonomy" id="2880"/>
    <lineage>
        <taxon>Eukaryota</taxon>
        <taxon>Sar</taxon>
        <taxon>Stramenopiles</taxon>
        <taxon>Ochrophyta</taxon>
        <taxon>PX clade</taxon>
        <taxon>Phaeophyceae</taxon>
        <taxon>Ectocarpales</taxon>
        <taxon>Ectocarpaceae</taxon>
        <taxon>Ectocarpus</taxon>
    </lineage>
</organism>
<gene>
    <name evidence="11" type="ORF">Esi_0038_0143</name>
</gene>
<comment type="similarity">
    <text evidence="2">Belongs to the MCM10 family.</text>
</comment>
<dbReference type="GO" id="GO:0043596">
    <property type="term" value="C:nuclear replication fork"/>
    <property type="evidence" value="ECO:0007669"/>
    <property type="project" value="TreeGrafter"/>
</dbReference>
<evidence type="ECO:0000313" key="12">
    <source>
        <dbReference type="Proteomes" id="UP000002630"/>
    </source>
</evidence>
<dbReference type="GO" id="GO:0008270">
    <property type="term" value="F:zinc ion binding"/>
    <property type="evidence" value="ECO:0007669"/>
    <property type="project" value="UniProtKB-KW"/>
</dbReference>
<dbReference type="Pfam" id="PF24863">
    <property type="entry name" value="zf-CCCH_Mcm10"/>
    <property type="match status" value="1"/>
</dbReference>
<dbReference type="Pfam" id="PF09329">
    <property type="entry name" value="zf-primase"/>
    <property type="match status" value="1"/>
</dbReference>
<evidence type="ECO:0000313" key="11">
    <source>
        <dbReference type="EMBL" id="CBN77237.1"/>
    </source>
</evidence>
<keyword evidence="8" id="KW-0539">Nucleus</keyword>
<dbReference type="EMBL" id="FN648575">
    <property type="protein sequence ID" value="CBN77237.1"/>
    <property type="molecule type" value="Genomic_DNA"/>
</dbReference>
<dbReference type="STRING" id="2880.D8LM23"/>
<dbReference type="InterPro" id="IPR055065">
    <property type="entry name" value="OB_MCM10"/>
</dbReference>
<dbReference type="GO" id="GO:0003688">
    <property type="term" value="F:DNA replication origin binding"/>
    <property type="evidence" value="ECO:0007669"/>
    <property type="project" value="TreeGrafter"/>
</dbReference>
<evidence type="ECO:0000256" key="7">
    <source>
        <dbReference type="ARBA" id="ARBA00022833"/>
    </source>
</evidence>
<dbReference type="OrthoDB" id="273123at2759"/>
<keyword evidence="5" id="KW-0479">Metal-binding</keyword>
<evidence type="ECO:0000256" key="1">
    <source>
        <dbReference type="ARBA" id="ARBA00004123"/>
    </source>
</evidence>
<dbReference type="Pfam" id="PF22379">
    <property type="entry name" value="OB_MCM10"/>
    <property type="match status" value="1"/>
</dbReference>
<keyword evidence="6" id="KW-0863">Zinc-finger</keyword>
<evidence type="ECO:0000256" key="9">
    <source>
        <dbReference type="SAM" id="MobiDB-lite"/>
    </source>
</evidence>
<evidence type="ECO:0000256" key="3">
    <source>
        <dbReference type="ARBA" id="ARBA00017770"/>
    </source>
</evidence>
<keyword evidence="7" id="KW-0862">Zinc</keyword>
<evidence type="ECO:0000259" key="10">
    <source>
        <dbReference type="SMART" id="SM01280"/>
    </source>
</evidence>
<protein>
    <recommendedName>
        <fullName evidence="3">Protein MCM10 homolog</fullName>
    </recommendedName>
</protein>
<dbReference type="InterPro" id="IPR015408">
    <property type="entry name" value="Znf_Mcm10/DnaG"/>
</dbReference>
<dbReference type="PANTHER" id="PTHR13454:SF11">
    <property type="entry name" value="PROTEIN MCM10 HOMOLOG"/>
    <property type="match status" value="1"/>
</dbReference>
<evidence type="ECO:0000256" key="4">
    <source>
        <dbReference type="ARBA" id="ARBA00022705"/>
    </source>
</evidence>
<dbReference type="InterPro" id="IPR015411">
    <property type="entry name" value="Rep_factor_Mcm10_C"/>
</dbReference>
<dbReference type="GO" id="GO:0006270">
    <property type="term" value="P:DNA replication initiation"/>
    <property type="evidence" value="ECO:0007669"/>
    <property type="project" value="InterPro"/>
</dbReference>
<comment type="subcellular location">
    <subcellularLocation>
        <location evidence="1">Nucleus</location>
    </subcellularLocation>
</comment>
<dbReference type="Gene3D" id="2.40.50.140">
    <property type="entry name" value="Nucleic acid-binding proteins"/>
    <property type="match status" value="1"/>
</dbReference>
<dbReference type="PANTHER" id="PTHR13454">
    <property type="entry name" value="PROTEIN MCM10 HOMOLOG"/>
    <property type="match status" value="1"/>
</dbReference>
<dbReference type="AlphaFoldDB" id="D8LM23"/>
<dbReference type="GO" id="GO:0003697">
    <property type="term" value="F:single-stranded DNA binding"/>
    <property type="evidence" value="ECO:0007669"/>
    <property type="project" value="InterPro"/>
</dbReference>
<reference evidence="11 12" key="1">
    <citation type="journal article" date="2010" name="Nature">
        <title>The Ectocarpus genome and the independent evolution of multicellularity in brown algae.</title>
        <authorList>
            <person name="Cock J.M."/>
            <person name="Sterck L."/>
            <person name="Rouze P."/>
            <person name="Scornet D."/>
            <person name="Allen A.E."/>
            <person name="Amoutzias G."/>
            <person name="Anthouard V."/>
            <person name="Artiguenave F."/>
            <person name="Aury J.M."/>
            <person name="Badger J.H."/>
            <person name="Beszteri B."/>
            <person name="Billiau K."/>
            <person name="Bonnet E."/>
            <person name="Bothwell J.H."/>
            <person name="Bowler C."/>
            <person name="Boyen C."/>
            <person name="Brownlee C."/>
            <person name="Carrano C.J."/>
            <person name="Charrier B."/>
            <person name="Cho G.Y."/>
            <person name="Coelho S.M."/>
            <person name="Collen J."/>
            <person name="Corre E."/>
            <person name="Da Silva C."/>
            <person name="Delage L."/>
            <person name="Delaroque N."/>
            <person name="Dittami S.M."/>
            <person name="Doulbeau S."/>
            <person name="Elias M."/>
            <person name="Farnham G."/>
            <person name="Gachon C.M."/>
            <person name="Gschloessl B."/>
            <person name="Heesch S."/>
            <person name="Jabbari K."/>
            <person name="Jubin C."/>
            <person name="Kawai H."/>
            <person name="Kimura K."/>
            <person name="Kloareg B."/>
            <person name="Kupper F.C."/>
            <person name="Lang D."/>
            <person name="Le Bail A."/>
            <person name="Leblanc C."/>
            <person name="Lerouge P."/>
            <person name="Lohr M."/>
            <person name="Lopez P.J."/>
            <person name="Martens C."/>
            <person name="Maumus F."/>
            <person name="Michel G."/>
            <person name="Miranda-Saavedra D."/>
            <person name="Morales J."/>
            <person name="Moreau H."/>
            <person name="Motomura T."/>
            <person name="Nagasato C."/>
            <person name="Napoli C.A."/>
            <person name="Nelson D.R."/>
            <person name="Nyvall-Collen P."/>
            <person name="Peters A.F."/>
            <person name="Pommier C."/>
            <person name="Potin P."/>
            <person name="Poulain J."/>
            <person name="Quesneville H."/>
            <person name="Read B."/>
            <person name="Rensing S.A."/>
            <person name="Ritter A."/>
            <person name="Rousvoal S."/>
            <person name="Samanta M."/>
            <person name="Samson G."/>
            <person name="Schroeder D.C."/>
            <person name="Segurens B."/>
            <person name="Strittmatter M."/>
            <person name="Tonon T."/>
            <person name="Tregear J.W."/>
            <person name="Valentin K."/>
            <person name="von Dassow P."/>
            <person name="Yamagishi T."/>
            <person name="Van de Peer Y."/>
            <person name="Wincker P."/>
        </authorList>
    </citation>
    <scope>NUCLEOTIDE SEQUENCE [LARGE SCALE GENOMIC DNA]</scope>
    <source>
        <strain evidence="12">Ec32 / CCAP1310/4</strain>
    </source>
</reference>
<feature type="domain" description="Replication factor Mcm10 C-terminal" evidence="10">
    <location>
        <begin position="127"/>
        <end position="454"/>
    </location>
</feature>
<evidence type="ECO:0000256" key="6">
    <source>
        <dbReference type="ARBA" id="ARBA00022771"/>
    </source>
</evidence>
<name>D8LM23_ECTSI</name>
<dbReference type="InterPro" id="IPR012340">
    <property type="entry name" value="NA-bd_OB-fold"/>
</dbReference>
<feature type="compositionally biased region" description="Polar residues" evidence="9">
    <location>
        <begin position="258"/>
        <end position="267"/>
    </location>
</feature>
<dbReference type="InParanoid" id="D8LM23"/>
<keyword evidence="4" id="KW-0235">DNA replication</keyword>
<accession>D8LM23</accession>
<sequence length="466" mass="50688">MRVRMRGRKVHRLDALRAVPPRALESQDPADAWAAVGVLVSKSPRRQAANGGSFSVWTLSDLSRRENEVSLFLFQEALGSHWTVCEGTLIAVVGAKVLPDKGGGGGNAPQRLAFSVDSPWQVNRIGMSMDYGLCKGKRKDGKPCTMPVNKTEGGGFCEFHVVAAFNRAQRKEPVGNKTKGNTQQPALSMSAKLGASGLSSKSAAAAVFLQMPQRCPVRQDGTRSAEGEKMLADAQVLMKQRAIKEKADQRGLLLRPQDPNSASSIGKKSSDKPSGLRAGSNKRQAARPGANPLLAAGGRGGDGGDPLAKKVKTMSAVEKELLLRRVSKYAGLAEEERAKDADRSVQRLEQREAMADKAEEVTKMVVTVFACTQCKTRRSRFNKRCRDLGHDQKGVKATLRFFECTNCRKRCSSTERVPRTGCESCGRHDMWKRCGARPGRGPAEGPRDKRFVAALSESGGERLERR</sequence>
<evidence type="ECO:0000256" key="8">
    <source>
        <dbReference type="ARBA" id="ARBA00023242"/>
    </source>
</evidence>
<evidence type="ECO:0000256" key="5">
    <source>
        <dbReference type="ARBA" id="ARBA00022723"/>
    </source>
</evidence>
<dbReference type="Proteomes" id="UP000002630">
    <property type="component" value="Linkage Group LG17"/>
</dbReference>
<keyword evidence="12" id="KW-1185">Reference proteome</keyword>
<feature type="region of interest" description="Disordered" evidence="9">
    <location>
        <begin position="247"/>
        <end position="307"/>
    </location>
</feature>
<dbReference type="OMA" id="FRLDTIH"/>
<dbReference type="SMART" id="SM01280">
    <property type="entry name" value="Mcm10"/>
    <property type="match status" value="1"/>
</dbReference>